<dbReference type="InterPro" id="IPR036412">
    <property type="entry name" value="HAD-like_sf"/>
</dbReference>
<keyword evidence="1" id="KW-0378">Hydrolase</keyword>
<gene>
    <name evidence="1" type="ORF">GCM10023340_10280</name>
</gene>
<dbReference type="SFLD" id="SFLDG01129">
    <property type="entry name" value="C1.5:_HAD__Beta-PGM__Phosphata"/>
    <property type="match status" value="1"/>
</dbReference>
<organism evidence="1 2">
    <name type="scientific">Nocardioides marinquilinus</name>
    <dbReference type="NCBI Taxonomy" id="1210400"/>
    <lineage>
        <taxon>Bacteria</taxon>
        <taxon>Bacillati</taxon>
        <taxon>Actinomycetota</taxon>
        <taxon>Actinomycetes</taxon>
        <taxon>Propionibacteriales</taxon>
        <taxon>Nocardioidaceae</taxon>
        <taxon>Nocardioides</taxon>
    </lineage>
</organism>
<dbReference type="RefSeq" id="WP_345455198.1">
    <property type="nucleotide sequence ID" value="NZ_BAABKG010000001.1"/>
</dbReference>
<dbReference type="PANTHER" id="PTHR43434:SF16">
    <property type="entry name" value="BLL8046 PROTEIN"/>
    <property type="match status" value="1"/>
</dbReference>
<keyword evidence="2" id="KW-1185">Reference proteome</keyword>
<dbReference type="Pfam" id="PF00702">
    <property type="entry name" value="Hydrolase"/>
    <property type="match status" value="1"/>
</dbReference>
<dbReference type="SFLD" id="SFLDS00003">
    <property type="entry name" value="Haloacid_Dehalogenase"/>
    <property type="match status" value="1"/>
</dbReference>
<dbReference type="EMBL" id="BAABKG010000001">
    <property type="protein sequence ID" value="GAA5143865.1"/>
    <property type="molecule type" value="Genomic_DNA"/>
</dbReference>
<dbReference type="InterPro" id="IPR023214">
    <property type="entry name" value="HAD_sf"/>
</dbReference>
<dbReference type="GO" id="GO:0016787">
    <property type="term" value="F:hydrolase activity"/>
    <property type="evidence" value="ECO:0007669"/>
    <property type="project" value="UniProtKB-KW"/>
</dbReference>
<dbReference type="InterPro" id="IPR050155">
    <property type="entry name" value="HAD-like_hydrolase_sf"/>
</dbReference>
<evidence type="ECO:0000313" key="2">
    <source>
        <dbReference type="Proteomes" id="UP001500221"/>
    </source>
</evidence>
<sequence>MTPPSTVVLDLDGTLVDSVPVHVLAWQAAFRAVGVAVPTHRVHRAIGMGGDRLVAQVAGEEVERAHGDRLRELHPAELDRLFGRIRPAEGASALLATLAERGVTVVLASSSEQALTDRLLGLVDGADRLDRVITGSDAEQSKPDGELVATALASVGDAAAVLVGDAVWDVAAARDAGVPCVGVLTGGIGEAELRGAGAVGVHESAQVLAELLTAADGSFTPVHAWRQPPNA</sequence>
<dbReference type="Gene3D" id="1.10.150.240">
    <property type="entry name" value="Putative phosphatase, domain 2"/>
    <property type="match status" value="1"/>
</dbReference>
<dbReference type="NCBIfam" id="TIGR01549">
    <property type="entry name" value="HAD-SF-IA-v1"/>
    <property type="match status" value="1"/>
</dbReference>
<dbReference type="InterPro" id="IPR006439">
    <property type="entry name" value="HAD-SF_hydro_IA"/>
</dbReference>
<proteinExistence type="predicted"/>
<reference evidence="2" key="1">
    <citation type="journal article" date="2019" name="Int. J. Syst. Evol. Microbiol.">
        <title>The Global Catalogue of Microorganisms (GCM) 10K type strain sequencing project: providing services to taxonomists for standard genome sequencing and annotation.</title>
        <authorList>
            <consortium name="The Broad Institute Genomics Platform"/>
            <consortium name="The Broad Institute Genome Sequencing Center for Infectious Disease"/>
            <person name="Wu L."/>
            <person name="Ma J."/>
        </authorList>
    </citation>
    <scope>NUCLEOTIDE SEQUENCE [LARGE SCALE GENOMIC DNA]</scope>
    <source>
        <strain evidence="2">JCM 18459</strain>
    </source>
</reference>
<evidence type="ECO:0000313" key="1">
    <source>
        <dbReference type="EMBL" id="GAA5143865.1"/>
    </source>
</evidence>
<dbReference type="PANTHER" id="PTHR43434">
    <property type="entry name" value="PHOSPHOGLYCOLATE PHOSPHATASE"/>
    <property type="match status" value="1"/>
</dbReference>
<protein>
    <submittedName>
        <fullName evidence="1">HAD family hydrolase</fullName>
    </submittedName>
</protein>
<name>A0ABP9PBU1_9ACTN</name>
<dbReference type="Proteomes" id="UP001500221">
    <property type="component" value="Unassembled WGS sequence"/>
</dbReference>
<dbReference type="SUPFAM" id="SSF56784">
    <property type="entry name" value="HAD-like"/>
    <property type="match status" value="1"/>
</dbReference>
<dbReference type="InterPro" id="IPR023198">
    <property type="entry name" value="PGP-like_dom2"/>
</dbReference>
<comment type="caution">
    <text evidence="1">The sequence shown here is derived from an EMBL/GenBank/DDBJ whole genome shotgun (WGS) entry which is preliminary data.</text>
</comment>
<dbReference type="Gene3D" id="3.40.50.1000">
    <property type="entry name" value="HAD superfamily/HAD-like"/>
    <property type="match status" value="1"/>
</dbReference>
<accession>A0ABP9PBU1</accession>